<name>X7EBI2_9RHOB</name>
<dbReference type="InterPro" id="IPR017871">
    <property type="entry name" value="ABC_transporter-like_CS"/>
</dbReference>
<comment type="subcellular location">
    <subcellularLocation>
        <location evidence="1">Cell membrane</location>
        <topology evidence="1">Peripheral membrane protein</topology>
    </subcellularLocation>
</comment>
<dbReference type="InterPro" id="IPR003593">
    <property type="entry name" value="AAA+_ATPase"/>
</dbReference>
<dbReference type="PANTHER" id="PTHR42771">
    <property type="entry name" value="IRON(3+)-HYDROXAMATE IMPORT ATP-BINDING PROTEIN FHUC"/>
    <property type="match status" value="1"/>
</dbReference>
<dbReference type="FunFam" id="3.40.50.300:FF:000134">
    <property type="entry name" value="Iron-enterobactin ABC transporter ATP-binding protein"/>
    <property type="match status" value="1"/>
</dbReference>
<keyword evidence="5" id="KW-0410">Iron transport</keyword>
<dbReference type="PATRIC" id="fig|1449350.3.peg.3445"/>
<dbReference type="Pfam" id="PF00005">
    <property type="entry name" value="ABC_tran"/>
    <property type="match status" value="1"/>
</dbReference>
<evidence type="ECO:0000256" key="4">
    <source>
        <dbReference type="ARBA" id="ARBA00022475"/>
    </source>
</evidence>
<evidence type="ECO:0000313" key="12">
    <source>
        <dbReference type="EMBL" id="ETX13419.1"/>
    </source>
</evidence>
<dbReference type="PROSITE" id="PS50893">
    <property type="entry name" value="ABC_TRANSPORTER_2"/>
    <property type="match status" value="1"/>
</dbReference>
<accession>X7EBI2</accession>
<dbReference type="SUPFAM" id="SSF52540">
    <property type="entry name" value="P-loop containing nucleoside triphosphate hydrolases"/>
    <property type="match status" value="1"/>
</dbReference>
<reference evidence="12 13" key="1">
    <citation type="submission" date="2014-01" db="EMBL/GenBank/DDBJ databases">
        <title>Roseivivax halodurans JCM 10272 Genome Sequencing.</title>
        <authorList>
            <person name="Lai Q."/>
            <person name="Li G."/>
            <person name="Shao Z."/>
        </authorList>
    </citation>
    <scope>NUCLEOTIDE SEQUENCE [LARGE SCALE GENOMIC DNA]</scope>
    <source>
        <strain evidence="12 13">JCM 10272</strain>
    </source>
</reference>
<evidence type="ECO:0000256" key="2">
    <source>
        <dbReference type="ARBA" id="ARBA00005417"/>
    </source>
</evidence>
<dbReference type="SMART" id="SM00382">
    <property type="entry name" value="AAA"/>
    <property type="match status" value="1"/>
</dbReference>
<dbReference type="InterPro" id="IPR027417">
    <property type="entry name" value="P-loop_NTPase"/>
</dbReference>
<keyword evidence="4" id="KW-1003">Cell membrane</keyword>
<comment type="caution">
    <text evidence="12">The sequence shown here is derived from an EMBL/GenBank/DDBJ whole genome shotgun (WGS) entry which is preliminary data.</text>
</comment>
<dbReference type="GO" id="GO:0006826">
    <property type="term" value="P:iron ion transport"/>
    <property type="evidence" value="ECO:0007669"/>
    <property type="project" value="UniProtKB-KW"/>
</dbReference>
<dbReference type="eggNOG" id="COG1120">
    <property type="taxonomic scope" value="Bacteria"/>
</dbReference>
<evidence type="ECO:0000256" key="3">
    <source>
        <dbReference type="ARBA" id="ARBA00022448"/>
    </source>
</evidence>
<keyword evidence="10" id="KW-0472">Membrane</keyword>
<evidence type="ECO:0000256" key="5">
    <source>
        <dbReference type="ARBA" id="ARBA00022496"/>
    </source>
</evidence>
<dbReference type="GO" id="GO:0005886">
    <property type="term" value="C:plasma membrane"/>
    <property type="evidence" value="ECO:0007669"/>
    <property type="project" value="UniProtKB-SubCell"/>
</dbReference>
<dbReference type="Gene3D" id="3.40.50.300">
    <property type="entry name" value="P-loop containing nucleotide triphosphate hydrolases"/>
    <property type="match status" value="1"/>
</dbReference>
<dbReference type="InterPro" id="IPR051535">
    <property type="entry name" value="Siderophore_ABC-ATPase"/>
</dbReference>
<dbReference type="InterPro" id="IPR003439">
    <property type="entry name" value="ABC_transporter-like_ATP-bd"/>
</dbReference>
<proteinExistence type="inferred from homology"/>
<gene>
    <name evidence="12" type="ORF">OCH239_10580</name>
</gene>
<dbReference type="CDD" id="cd03214">
    <property type="entry name" value="ABC_Iron-Siderophores_B12_Hemin"/>
    <property type="match status" value="1"/>
</dbReference>
<comment type="similarity">
    <text evidence="2">Belongs to the ABC transporter superfamily.</text>
</comment>
<keyword evidence="7" id="KW-0067">ATP-binding</keyword>
<evidence type="ECO:0000313" key="13">
    <source>
        <dbReference type="Proteomes" id="UP000022447"/>
    </source>
</evidence>
<dbReference type="GO" id="GO:0005524">
    <property type="term" value="F:ATP binding"/>
    <property type="evidence" value="ECO:0007669"/>
    <property type="project" value="UniProtKB-KW"/>
</dbReference>
<dbReference type="PROSITE" id="PS00211">
    <property type="entry name" value="ABC_TRANSPORTER_1"/>
    <property type="match status" value="1"/>
</dbReference>
<feature type="domain" description="ABC transporter" evidence="11">
    <location>
        <begin position="5"/>
        <end position="241"/>
    </location>
</feature>
<evidence type="ECO:0000256" key="9">
    <source>
        <dbReference type="ARBA" id="ARBA00023065"/>
    </source>
</evidence>
<evidence type="ECO:0000256" key="1">
    <source>
        <dbReference type="ARBA" id="ARBA00004202"/>
    </source>
</evidence>
<keyword evidence="3" id="KW-0813">Transport</keyword>
<dbReference type="AlphaFoldDB" id="X7EBI2"/>
<keyword evidence="13" id="KW-1185">Reference proteome</keyword>
<dbReference type="EMBL" id="JALZ01000027">
    <property type="protein sequence ID" value="ETX13419.1"/>
    <property type="molecule type" value="Genomic_DNA"/>
</dbReference>
<organism evidence="12 13">
    <name type="scientific">Roseivivax halodurans JCM 10272</name>
    <dbReference type="NCBI Taxonomy" id="1449350"/>
    <lineage>
        <taxon>Bacteria</taxon>
        <taxon>Pseudomonadati</taxon>
        <taxon>Pseudomonadota</taxon>
        <taxon>Alphaproteobacteria</taxon>
        <taxon>Rhodobacterales</taxon>
        <taxon>Roseobacteraceae</taxon>
        <taxon>Roseivivax</taxon>
    </lineage>
</organism>
<dbReference type="STRING" id="1449350.OCH239_10580"/>
<dbReference type="GO" id="GO:0016887">
    <property type="term" value="F:ATP hydrolysis activity"/>
    <property type="evidence" value="ECO:0007669"/>
    <property type="project" value="InterPro"/>
</dbReference>
<keyword evidence="8" id="KW-0408">Iron</keyword>
<evidence type="ECO:0000256" key="6">
    <source>
        <dbReference type="ARBA" id="ARBA00022741"/>
    </source>
</evidence>
<dbReference type="RefSeq" id="WP_037265212.1">
    <property type="nucleotide sequence ID" value="NZ_JALZ01000027.1"/>
</dbReference>
<keyword evidence="9" id="KW-0406">Ion transport</keyword>
<evidence type="ECO:0000259" key="11">
    <source>
        <dbReference type="PROSITE" id="PS50893"/>
    </source>
</evidence>
<evidence type="ECO:0000256" key="8">
    <source>
        <dbReference type="ARBA" id="ARBA00023004"/>
    </source>
</evidence>
<evidence type="ECO:0000256" key="7">
    <source>
        <dbReference type="ARBA" id="ARBA00022840"/>
    </source>
</evidence>
<sequence>MTENLAARNLTLDYGRTTVVDALDLDIHPGRFTALLGPNGCGKSTILRALAGLLRPADGEVILDGRSIAQTGTKALARRVGILAQAATAPDGLTVEDLVRQGRYPHRSIFQPWQEDDRRAVENALARTALTDLRDRPIDRLSGGQRQRAWIAMTLAQESSIVLLDEPTTYLDLGHQVEVLSLMRQLVDRSGATIVAVLHDLVQAARHADRIVLLAGGRIMAQGEPKDVLTPDNLRAAFGVEIVVLTDPDTGAPICLPRSARPGDAPLQQECGASLDSTNI</sequence>
<keyword evidence="6" id="KW-0547">Nucleotide-binding</keyword>
<evidence type="ECO:0000256" key="10">
    <source>
        <dbReference type="ARBA" id="ARBA00023136"/>
    </source>
</evidence>
<dbReference type="Proteomes" id="UP000022447">
    <property type="component" value="Unassembled WGS sequence"/>
</dbReference>
<dbReference type="OrthoDB" id="9805601at2"/>
<dbReference type="PANTHER" id="PTHR42771:SF2">
    <property type="entry name" value="IRON(3+)-HYDROXAMATE IMPORT ATP-BINDING PROTEIN FHUC"/>
    <property type="match status" value="1"/>
</dbReference>
<protein>
    <recommendedName>
        <fullName evidence="11">ABC transporter domain-containing protein</fullName>
    </recommendedName>
</protein>